<keyword evidence="4 7" id="KW-0812">Transmembrane</keyword>
<reference evidence="8" key="2">
    <citation type="submission" date="2021-04" db="EMBL/GenBank/DDBJ databases">
        <authorList>
            <person name="Gilroy R."/>
        </authorList>
    </citation>
    <scope>NUCLEOTIDE SEQUENCE</scope>
    <source>
        <strain evidence="8">ChiSxjej5B17-1746</strain>
    </source>
</reference>
<dbReference type="AlphaFoldDB" id="A0A9D1QYG4"/>
<dbReference type="GO" id="GO:0022857">
    <property type="term" value="F:transmembrane transporter activity"/>
    <property type="evidence" value="ECO:0007669"/>
    <property type="project" value="InterPro"/>
</dbReference>
<evidence type="ECO:0000256" key="4">
    <source>
        <dbReference type="ARBA" id="ARBA00022692"/>
    </source>
</evidence>
<keyword evidence="2" id="KW-0813">Transport</keyword>
<feature type="transmembrane region" description="Helical" evidence="7">
    <location>
        <begin position="491"/>
        <end position="512"/>
    </location>
</feature>
<gene>
    <name evidence="8" type="ORF">H9874_04380</name>
</gene>
<dbReference type="Pfam" id="PF04632">
    <property type="entry name" value="FUSC"/>
    <property type="match status" value="1"/>
</dbReference>
<keyword evidence="5 7" id="KW-1133">Transmembrane helix</keyword>
<feature type="transmembrane region" description="Helical" evidence="7">
    <location>
        <begin position="56"/>
        <end position="74"/>
    </location>
</feature>
<reference evidence="8" key="1">
    <citation type="journal article" date="2021" name="PeerJ">
        <title>Extensive microbial diversity within the chicken gut microbiome revealed by metagenomics and culture.</title>
        <authorList>
            <person name="Gilroy R."/>
            <person name="Ravi A."/>
            <person name="Getino M."/>
            <person name="Pursley I."/>
            <person name="Horton D.L."/>
            <person name="Alikhan N.F."/>
            <person name="Baker D."/>
            <person name="Gharbi K."/>
            <person name="Hall N."/>
            <person name="Watson M."/>
            <person name="Adriaenssens E.M."/>
            <person name="Foster-Nyarko E."/>
            <person name="Jarju S."/>
            <person name="Secka A."/>
            <person name="Antonio M."/>
            <person name="Oren A."/>
            <person name="Chaudhuri R.R."/>
            <person name="La Ragione R."/>
            <person name="Hildebrand F."/>
            <person name="Pallen M.J."/>
        </authorList>
    </citation>
    <scope>NUCLEOTIDE SEQUENCE</scope>
    <source>
        <strain evidence="8">ChiSxjej5B17-1746</strain>
    </source>
</reference>
<evidence type="ECO:0000313" key="8">
    <source>
        <dbReference type="EMBL" id="HIW78366.1"/>
    </source>
</evidence>
<evidence type="ECO:0000256" key="7">
    <source>
        <dbReference type="SAM" id="Phobius"/>
    </source>
</evidence>
<accession>A0A9D1QYG4</accession>
<dbReference type="Proteomes" id="UP000824264">
    <property type="component" value="Unassembled WGS sequence"/>
</dbReference>
<feature type="transmembrane region" description="Helical" evidence="7">
    <location>
        <begin position="141"/>
        <end position="160"/>
    </location>
</feature>
<dbReference type="EMBL" id="DXGI01000156">
    <property type="protein sequence ID" value="HIW78366.1"/>
    <property type="molecule type" value="Genomic_DNA"/>
</dbReference>
<feature type="transmembrane region" description="Helical" evidence="7">
    <location>
        <begin position="7"/>
        <end position="25"/>
    </location>
</feature>
<organism evidence="8 9">
    <name type="scientific">Candidatus Bilophila faecipullorum</name>
    <dbReference type="NCBI Taxonomy" id="2838482"/>
    <lineage>
        <taxon>Bacteria</taxon>
        <taxon>Pseudomonadati</taxon>
        <taxon>Thermodesulfobacteriota</taxon>
        <taxon>Desulfovibrionia</taxon>
        <taxon>Desulfovibrionales</taxon>
        <taxon>Desulfovibrionaceae</taxon>
        <taxon>Bilophila</taxon>
    </lineage>
</organism>
<feature type="transmembrane region" description="Helical" evidence="7">
    <location>
        <begin position="80"/>
        <end position="96"/>
    </location>
</feature>
<evidence type="ECO:0000313" key="9">
    <source>
        <dbReference type="Proteomes" id="UP000824264"/>
    </source>
</evidence>
<comment type="caution">
    <text evidence="8">The sequence shown here is derived from an EMBL/GenBank/DDBJ whole genome shotgun (WGS) entry which is preliminary data.</text>
</comment>
<name>A0A9D1QYG4_9BACT</name>
<evidence type="ECO:0000256" key="2">
    <source>
        <dbReference type="ARBA" id="ARBA00022448"/>
    </source>
</evidence>
<sequence length="693" mass="77423">MVFRIHSAAQTALAFALTYVLAFYWNLDRPFWAGFTVLMVSLPSIGQSLQKGVLRMFGTLIGAAVGLFFLSFFVQERITLLLVLSVYMSMMLFFMLANAYYSYVFFISIIVTLIIVLMGVQQPQDAFYLSVYRTEETTLGIAVYTAVTLLFAPRTSLMTLRSNMRSLLEGHGALFGMNGVADTDEKMRRMYGQYVSMRDMAETTLQLVPGVRLESYQVYRYRGAWERAIGCSAALLEAQRQWTGTLVALKDLDVPALFPDFDARLGKLGHLFDLMKAAGQEGALAVEPPDVGPLTIDEKAFEALGSTRRSLVLSAQGLFRRQTELARTLLSLSSALLRGDPPPKASGRPEARPRTVIQPQQYAYMSQMFVIFWATVLLWILLDPPGLDTITFLELTILLGMIGIMTGEDKPLSQVFTFAGGIVFAGLLYVFLYPLLTNIVQFFLLMGIFAFLMTFLFPRREQNFTKQAFMLPWMSIGNFTNAPVYDFGQFLTGSAMLLVGISVISLIHYLFFMPNTQALFLQRQRAFFGAAEKWLRLLASCPARRASPFLRARLFVWRHRTHFLADEIALLSKKLPVTFVKPELARIFTTEIKDMAASLSSLHARLKGRAVASPCLSVEAEVAPTAPLREQLEALQRMTGAFLDALRDDARAEGPDASTQAMIAACGGIMKALSNTLDVMRSLPVESEARNRF</sequence>
<protein>
    <submittedName>
        <fullName evidence="8">FUSC family protein</fullName>
    </submittedName>
</protein>
<feature type="transmembrane region" description="Helical" evidence="7">
    <location>
        <begin position="439"/>
        <end position="457"/>
    </location>
</feature>
<evidence type="ECO:0000256" key="3">
    <source>
        <dbReference type="ARBA" id="ARBA00022475"/>
    </source>
</evidence>
<evidence type="ECO:0000256" key="1">
    <source>
        <dbReference type="ARBA" id="ARBA00004651"/>
    </source>
</evidence>
<dbReference type="PANTHER" id="PTHR30509">
    <property type="entry name" value="P-HYDROXYBENZOIC ACID EFFLUX PUMP SUBUNIT-RELATED"/>
    <property type="match status" value="1"/>
</dbReference>
<dbReference type="GO" id="GO:0005886">
    <property type="term" value="C:plasma membrane"/>
    <property type="evidence" value="ECO:0007669"/>
    <property type="project" value="UniProtKB-SubCell"/>
</dbReference>
<dbReference type="PANTHER" id="PTHR30509:SF9">
    <property type="entry name" value="MULTIDRUG RESISTANCE PROTEIN MDTO"/>
    <property type="match status" value="1"/>
</dbReference>
<feature type="transmembrane region" description="Helical" evidence="7">
    <location>
        <begin position="412"/>
        <end position="433"/>
    </location>
</feature>
<comment type="subcellular location">
    <subcellularLocation>
        <location evidence="1">Cell membrane</location>
        <topology evidence="1">Multi-pass membrane protein</topology>
    </subcellularLocation>
</comment>
<proteinExistence type="predicted"/>
<feature type="transmembrane region" description="Helical" evidence="7">
    <location>
        <begin position="387"/>
        <end position="405"/>
    </location>
</feature>
<feature type="transmembrane region" description="Helical" evidence="7">
    <location>
        <begin position="103"/>
        <end position="121"/>
    </location>
</feature>
<keyword evidence="3" id="KW-1003">Cell membrane</keyword>
<evidence type="ECO:0000256" key="6">
    <source>
        <dbReference type="ARBA" id="ARBA00023136"/>
    </source>
</evidence>
<evidence type="ECO:0000256" key="5">
    <source>
        <dbReference type="ARBA" id="ARBA00022989"/>
    </source>
</evidence>
<dbReference type="InterPro" id="IPR006726">
    <property type="entry name" value="PHBA_efflux_AaeB/fusaric-R"/>
</dbReference>
<keyword evidence="6 7" id="KW-0472">Membrane</keyword>
<feature type="transmembrane region" description="Helical" evidence="7">
    <location>
        <begin position="362"/>
        <end position="381"/>
    </location>
</feature>